<evidence type="ECO:0000256" key="9">
    <source>
        <dbReference type="ARBA" id="ARBA00048540"/>
    </source>
</evidence>
<feature type="binding site" evidence="11">
    <location>
        <position position="310"/>
    </location>
    <ligand>
        <name>Mg(2+)</name>
        <dbReference type="ChEBI" id="CHEBI:18420"/>
    </ligand>
</feature>
<evidence type="ECO:0000256" key="4">
    <source>
        <dbReference type="ARBA" id="ARBA00022679"/>
    </source>
</evidence>
<evidence type="ECO:0000256" key="1">
    <source>
        <dbReference type="ARBA" id="ARBA00011955"/>
    </source>
</evidence>
<dbReference type="EC" id="2.7.1.180" evidence="1 10"/>
<dbReference type="Pfam" id="PF02424">
    <property type="entry name" value="ApbE"/>
    <property type="match status" value="1"/>
</dbReference>
<keyword evidence="6 10" id="KW-0274">FAD</keyword>
<evidence type="ECO:0000256" key="3">
    <source>
        <dbReference type="ARBA" id="ARBA00022630"/>
    </source>
</evidence>
<dbReference type="GO" id="GO:0016740">
    <property type="term" value="F:transferase activity"/>
    <property type="evidence" value="ECO:0007669"/>
    <property type="project" value="UniProtKB-UniRule"/>
</dbReference>
<evidence type="ECO:0000313" key="13">
    <source>
        <dbReference type="Proteomes" id="UP000216225"/>
    </source>
</evidence>
<dbReference type="Gene3D" id="3.10.520.10">
    <property type="entry name" value="ApbE-like domains"/>
    <property type="match status" value="1"/>
</dbReference>
<proteinExistence type="inferred from homology"/>
<dbReference type="AlphaFoldDB" id="A0A420K8G1"/>
<evidence type="ECO:0000256" key="6">
    <source>
        <dbReference type="ARBA" id="ARBA00022827"/>
    </source>
</evidence>
<gene>
    <name evidence="12" type="ORF">CE154_019405</name>
</gene>
<comment type="cofactor">
    <cofactor evidence="11">
        <name>Mg(2+)</name>
        <dbReference type="ChEBI" id="CHEBI:18420"/>
    </cofactor>
    <cofactor evidence="11">
        <name>Mn(2+)</name>
        <dbReference type="ChEBI" id="CHEBI:29035"/>
    </cofactor>
    <text evidence="11">Magnesium. Can also use manganese.</text>
</comment>
<reference evidence="12 13" key="1">
    <citation type="submission" date="2018-09" db="EMBL/GenBank/DDBJ databases">
        <title>Genome comparison of Alicycliphilus sp. BQ1, a polyurethanolytic bacterium, with its closest phylogenetic relatives Alicycliphilus denitrificans BC and K601, unable to attack polyurethane.</title>
        <authorList>
            <person name="Loza-Tavera H."/>
            <person name="Lozano L."/>
            <person name="Cevallos M."/>
            <person name="Maya-Lucas O."/>
            <person name="Garcia-Mena J."/>
            <person name="Hernandez J."/>
        </authorList>
    </citation>
    <scope>NUCLEOTIDE SEQUENCE [LARGE SCALE GENOMIC DNA]</scope>
    <source>
        <strain evidence="12 13">BQ1</strain>
    </source>
</reference>
<evidence type="ECO:0000256" key="10">
    <source>
        <dbReference type="PIRNR" id="PIRNR006268"/>
    </source>
</evidence>
<feature type="binding site" evidence="11">
    <location>
        <position position="306"/>
    </location>
    <ligand>
        <name>Mg(2+)</name>
        <dbReference type="ChEBI" id="CHEBI:18420"/>
    </ligand>
</feature>
<dbReference type="Proteomes" id="UP000216225">
    <property type="component" value="Unassembled WGS sequence"/>
</dbReference>
<feature type="binding site" evidence="11">
    <location>
        <position position="189"/>
    </location>
    <ligand>
        <name>Mg(2+)</name>
        <dbReference type="ChEBI" id="CHEBI:18420"/>
    </ligand>
</feature>
<organism evidence="12 13">
    <name type="scientific">Alicycliphilus denitrificans</name>
    <dbReference type="NCBI Taxonomy" id="179636"/>
    <lineage>
        <taxon>Bacteria</taxon>
        <taxon>Pseudomonadati</taxon>
        <taxon>Pseudomonadota</taxon>
        <taxon>Betaproteobacteria</taxon>
        <taxon>Burkholderiales</taxon>
        <taxon>Comamonadaceae</taxon>
        <taxon>Alicycliphilus</taxon>
    </lineage>
</organism>
<keyword evidence="3 10" id="KW-0285">Flavoprotein</keyword>
<dbReference type="SUPFAM" id="SSF143631">
    <property type="entry name" value="ApbE-like"/>
    <property type="match status" value="1"/>
</dbReference>
<evidence type="ECO:0000313" key="12">
    <source>
        <dbReference type="EMBL" id="RKJ94713.1"/>
    </source>
</evidence>
<keyword evidence="5 10" id="KW-0479">Metal-binding</keyword>
<evidence type="ECO:0000256" key="11">
    <source>
        <dbReference type="PIRSR" id="PIRSR006268-2"/>
    </source>
</evidence>
<dbReference type="PIRSF" id="PIRSF006268">
    <property type="entry name" value="ApbE"/>
    <property type="match status" value="1"/>
</dbReference>
<keyword evidence="4 10" id="KW-0808">Transferase</keyword>
<evidence type="ECO:0000256" key="2">
    <source>
        <dbReference type="ARBA" id="ARBA00016337"/>
    </source>
</evidence>
<evidence type="ECO:0000256" key="8">
    <source>
        <dbReference type="ARBA" id="ARBA00031306"/>
    </source>
</evidence>
<sequence length="354" mass="37194">MLPRGAAPAWSAGAAPSFAQPGWGAQAVPRHADPAGLQALAGETMGTTWSVRLSNPGFAPLEPVRQAIVQALALVVRQMSHWEAGSDLSRFNRAPAGMRQVLPAEFAAVLACALHWARESGGAWDPTVAPLVDLWGFGPRPAGQPRACRVPGAAALAQARLRVGHARLAFDPARREAVQPGGMRLDLSGIAKGYAVDLVAERLRGLGHADFLVEVGGELRACGSRPGGQPWRVAVAQPRPAGAHAQPPPRALALRDMAVATSGDLWHGFEQDGRHYSHTIDPRTGEPVAHGLCSVTVLHPQCMQADALATVLTVLGPREGLAFARDRGMAALLAWRAPQGIEEAMTPAFAGLAQ</sequence>
<dbReference type="PANTHER" id="PTHR30040:SF2">
    <property type="entry name" value="FAD:PROTEIN FMN TRANSFERASE"/>
    <property type="match status" value="1"/>
</dbReference>
<dbReference type="InterPro" id="IPR003374">
    <property type="entry name" value="ApbE-like_sf"/>
</dbReference>
<accession>A0A420K8G1</accession>
<protein>
    <recommendedName>
        <fullName evidence="2 10">FAD:protein FMN transferase</fullName>
        <ecNumber evidence="1 10">2.7.1.180</ecNumber>
    </recommendedName>
    <alternativeName>
        <fullName evidence="8 10">Flavin transferase</fullName>
    </alternativeName>
</protein>
<evidence type="ECO:0000256" key="5">
    <source>
        <dbReference type="ARBA" id="ARBA00022723"/>
    </source>
</evidence>
<evidence type="ECO:0000256" key="7">
    <source>
        <dbReference type="ARBA" id="ARBA00022842"/>
    </source>
</evidence>
<dbReference type="PANTHER" id="PTHR30040">
    <property type="entry name" value="THIAMINE BIOSYNTHESIS LIPOPROTEIN APBE"/>
    <property type="match status" value="1"/>
</dbReference>
<name>A0A420K8G1_9BURK</name>
<comment type="similarity">
    <text evidence="10">Belongs to the ApbE family.</text>
</comment>
<comment type="catalytic activity">
    <reaction evidence="9 10">
        <text>L-threonyl-[protein] + FAD = FMN-L-threonyl-[protein] + AMP + H(+)</text>
        <dbReference type="Rhea" id="RHEA:36847"/>
        <dbReference type="Rhea" id="RHEA-COMP:11060"/>
        <dbReference type="Rhea" id="RHEA-COMP:11061"/>
        <dbReference type="ChEBI" id="CHEBI:15378"/>
        <dbReference type="ChEBI" id="CHEBI:30013"/>
        <dbReference type="ChEBI" id="CHEBI:57692"/>
        <dbReference type="ChEBI" id="CHEBI:74257"/>
        <dbReference type="ChEBI" id="CHEBI:456215"/>
        <dbReference type="EC" id="2.7.1.180"/>
    </reaction>
</comment>
<comment type="caution">
    <text evidence="12">The sequence shown here is derived from an EMBL/GenBank/DDBJ whole genome shotgun (WGS) entry which is preliminary data.</text>
</comment>
<dbReference type="GO" id="GO:0046872">
    <property type="term" value="F:metal ion binding"/>
    <property type="evidence" value="ECO:0007669"/>
    <property type="project" value="UniProtKB-UniRule"/>
</dbReference>
<dbReference type="EMBL" id="NKDB02000005">
    <property type="protein sequence ID" value="RKJ94713.1"/>
    <property type="molecule type" value="Genomic_DNA"/>
</dbReference>
<dbReference type="InterPro" id="IPR024932">
    <property type="entry name" value="ApbE"/>
</dbReference>
<keyword evidence="7 10" id="KW-0460">Magnesium</keyword>